<dbReference type="RefSeq" id="WP_302266245.1">
    <property type="nucleotide sequence ID" value="NZ_BAAAWO010000001.1"/>
</dbReference>
<reference evidence="1 2" key="1">
    <citation type="submission" date="2023-07" db="EMBL/GenBank/DDBJ databases">
        <title>Sequencing the genomes of 1000 actinobacteria strains.</title>
        <authorList>
            <person name="Klenk H.-P."/>
        </authorList>
    </citation>
    <scope>NUCLEOTIDE SEQUENCE [LARGE SCALE GENOMIC DNA]</scope>
    <source>
        <strain evidence="1 2">DSM 20167</strain>
    </source>
</reference>
<gene>
    <name evidence="1" type="ORF">J2S64_000538</name>
</gene>
<name>A0ABU2BDY8_9MICC</name>
<keyword evidence="2" id="KW-1185">Reference proteome</keyword>
<evidence type="ECO:0000313" key="2">
    <source>
        <dbReference type="Proteomes" id="UP001183817"/>
    </source>
</evidence>
<accession>A0ABU2BDY8</accession>
<dbReference type="EMBL" id="JAVDYI010000001">
    <property type="protein sequence ID" value="MDR7356847.1"/>
    <property type="molecule type" value="Genomic_DNA"/>
</dbReference>
<proteinExistence type="predicted"/>
<dbReference type="Proteomes" id="UP001183817">
    <property type="component" value="Unassembled WGS sequence"/>
</dbReference>
<evidence type="ECO:0000313" key="1">
    <source>
        <dbReference type="EMBL" id="MDR7356847.1"/>
    </source>
</evidence>
<comment type="caution">
    <text evidence="1">The sequence shown here is derived from an EMBL/GenBank/DDBJ whole genome shotgun (WGS) entry which is preliminary data.</text>
</comment>
<sequence>MGDDPGQQPAETVGYIVTVQSQYLGRVEEVTGQLESAGMTVERVLGTLGQIIGRAEEAKRTTLAGVEGVQSVDPERRFRINPPDSDIQ</sequence>
<organism evidence="1 2">
    <name type="scientific">Paeniglutamicibacter sulfureus</name>
    <dbReference type="NCBI Taxonomy" id="43666"/>
    <lineage>
        <taxon>Bacteria</taxon>
        <taxon>Bacillati</taxon>
        <taxon>Actinomycetota</taxon>
        <taxon>Actinomycetes</taxon>
        <taxon>Micrococcales</taxon>
        <taxon>Micrococcaceae</taxon>
        <taxon>Paeniglutamicibacter</taxon>
    </lineage>
</organism>
<protein>
    <submittedName>
        <fullName evidence="1">Uncharacterized protein</fullName>
    </submittedName>
</protein>